<evidence type="ECO:0000256" key="2">
    <source>
        <dbReference type="SAM" id="Phobius"/>
    </source>
</evidence>
<keyword evidence="2" id="KW-0472">Membrane</keyword>
<evidence type="ECO:0000313" key="3">
    <source>
        <dbReference type="EMBL" id="KIR47609.1"/>
    </source>
</evidence>
<organism evidence="3">
    <name type="scientific">Cryptococcus bacillisporus CA1280</name>
    <dbReference type="NCBI Taxonomy" id="1296109"/>
    <lineage>
        <taxon>Eukaryota</taxon>
        <taxon>Fungi</taxon>
        <taxon>Dikarya</taxon>
        <taxon>Basidiomycota</taxon>
        <taxon>Agaricomycotina</taxon>
        <taxon>Tremellomycetes</taxon>
        <taxon>Tremellales</taxon>
        <taxon>Cryptococcaceae</taxon>
        <taxon>Cryptococcus</taxon>
        <taxon>Cryptococcus gattii species complex</taxon>
    </lineage>
</organism>
<feature type="compositionally biased region" description="Basic residues" evidence="1">
    <location>
        <begin position="123"/>
        <end position="134"/>
    </location>
</feature>
<keyword evidence="2" id="KW-0812">Transmembrane</keyword>
<protein>
    <submittedName>
        <fullName evidence="3">Unplaced genomic scaffold supercont1.8, whole genome shotgun sequence</fullName>
    </submittedName>
</protein>
<name>A0A0D0VMK0_CRYGA</name>
<dbReference type="OrthoDB" id="2575734at2759"/>
<feature type="transmembrane region" description="Helical" evidence="2">
    <location>
        <begin position="43"/>
        <end position="60"/>
    </location>
</feature>
<evidence type="ECO:0000256" key="1">
    <source>
        <dbReference type="SAM" id="MobiDB-lite"/>
    </source>
</evidence>
<feature type="transmembrane region" description="Helical" evidence="2">
    <location>
        <begin position="12"/>
        <end position="31"/>
    </location>
</feature>
<accession>A0A0D0VMK0</accession>
<dbReference type="HOGENOM" id="CLU_1815709_0_0_1"/>
<feature type="compositionally biased region" description="Basic and acidic residues" evidence="1">
    <location>
        <begin position="112"/>
        <end position="122"/>
    </location>
</feature>
<proteinExistence type="predicted"/>
<sequence>MKYDTLAPKFGPLFHCIVMIIDIVVAHRLKLEGDVKSVEVVDVYWLGTVAFIMSVLWFLAEQYDGYLRRLEARNNDEIKDDKIKESSIATRVANVAYSWWPWREAGQRGTAVKRDVERTAGKRKERKRDKRGKKDPRSPSPA</sequence>
<dbReference type="EMBL" id="KN847980">
    <property type="protein sequence ID" value="KIR47609.1"/>
    <property type="molecule type" value="Genomic_DNA"/>
</dbReference>
<reference evidence="3" key="1">
    <citation type="submission" date="2015-01" db="EMBL/GenBank/DDBJ databases">
        <title>The Genome Sequence of Cryptococcus gattii CA1280.</title>
        <authorList>
            <consortium name="The Broad Institute Genomics Platform"/>
            <person name="Cuomo C."/>
            <person name="Litvintseva A."/>
            <person name="Chen Y."/>
            <person name="Heitman J."/>
            <person name="Sun S."/>
            <person name="Springer D."/>
            <person name="Dromer F."/>
            <person name="Young S."/>
            <person name="Zeng Q."/>
            <person name="Gargeya S."/>
            <person name="Abouelleil A."/>
            <person name="Alvarado L."/>
            <person name="Chapman S.B."/>
            <person name="Gainer-Dewar J."/>
            <person name="Goldberg J."/>
            <person name="Griggs A."/>
            <person name="Gujja S."/>
            <person name="Hansen M."/>
            <person name="Howarth C."/>
            <person name="Imamovic A."/>
            <person name="Larimer J."/>
            <person name="Murphy C."/>
            <person name="Naylor J."/>
            <person name="Pearson M."/>
            <person name="Priest M."/>
            <person name="Roberts A."/>
            <person name="Saif S."/>
            <person name="Shea T."/>
            <person name="Sykes S."/>
            <person name="Wortman J."/>
            <person name="Nusbaum C."/>
            <person name="Birren B."/>
        </authorList>
    </citation>
    <scope>NUCLEOTIDE SEQUENCE [LARGE SCALE GENOMIC DNA]</scope>
    <source>
        <strain evidence="3">CA1280</strain>
    </source>
</reference>
<keyword evidence="2" id="KW-1133">Transmembrane helix</keyword>
<gene>
    <name evidence="3" type="ORF">I312_03377</name>
</gene>
<dbReference type="AlphaFoldDB" id="A0A0D0VMK0"/>
<feature type="region of interest" description="Disordered" evidence="1">
    <location>
        <begin position="106"/>
        <end position="142"/>
    </location>
</feature>